<dbReference type="Ensembl" id="ENSCMIT00000000125.1">
    <property type="protein sequence ID" value="ENSCMIP00000000100.1"/>
    <property type="gene ID" value="ENSCMIG00000000093.1"/>
</dbReference>
<reference evidence="4" key="3">
    <citation type="journal article" date="2014" name="Nature">
        <title>Elephant shark genome provides unique insights into gnathostome evolution.</title>
        <authorList>
            <consortium name="International Elephant Shark Genome Sequencing Consortium"/>
            <person name="Venkatesh B."/>
            <person name="Lee A.P."/>
            <person name="Ravi V."/>
            <person name="Maurya A.K."/>
            <person name="Lian M.M."/>
            <person name="Swann J.B."/>
            <person name="Ohta Y."/>
            <person name="Flajnik M.F."/>
            <person name="Sutoh Y."/>
            <person name="Kasahara M."/>
            <person name="Hoon S."/>
            <person name="Gangu V."/>
            <person name="Roy S.W."/>
            <person name="Irimia M."/>
            <person name="Korzh V."/>
            <person name="Kondrychyn I."/>
            <person name="Lim Z.W."/>
            <person name="Tay B.H."/>
            <person name="Tohari S."/>
            <person name="Kong K.W."/>
            <person name="Ho S."/>
            <person name="Lorente-Galdos B."/>
            <person name="Quilez J."/>
            <person name="Marques-Bonet T."/>
            <person name="Raney B.J."/>
            <person name="Ingham P.W."/>
            <person name="Tay A."/>
            <person name="Hillier L.W."/>
            <person name="Minx P."/>
            <person name="Boehm T."/>
            <person name="Wilson R.K."/>
            <person name="Brenner S."/>
            <person name="Warren W.C."/>
        </authorList>
    </citation>
    <scope>NUCLEOTIDE SEQUENCE [LARGE SCALE GENOMIC DNA]</scope>
</reference>
<sequence>MKSLRNTCISSLVLEEGGECSSPTEGTDQDNAPRDPNGNTRCTRRSDGGIYNQLHGVTFPLRLQSGVATRDVPLPHIGGSEPPSLSEQVRPVVCPFTESVVPLMTHNSADAAGQKGLLDENFVYGDSAVLSDWLRRGSRALKDLKEWCNAGENFVRFAYFWLSEIPHNQKMKLLHLERGILKDQLCFAFARGLCAGKIQLRDLDAILSFTFWEYPQTILESNRLSVFLDHLDLMSSERTVELNGLLSDVKYSTRSPHAAQWTRAIRAFVLATLWLAVVKVN</sequence>
<evidence type="ECO:0000259" key="2">
    <source>
        <dbReference type="Pfam" id="PF15487"/>
    </source>
</evidence>
<organism evidence="3 4">
    <name type="scientific">Callorhinchus milii</name>
    <name type="common">Ghost shark</name>
    <dbReference type="NCBI Taxonomy" id="7868"/>
    <lineage>
        <taxon>Eukaryota</taxon>
        <taxon>Metazoa</taxon>
        <taxon>Chordata</taxon>
        <taxon>Craniata</taxon>
        <taxon>Vertebrata</taxon>
        <taxon>Chondrichthyes</taxon>
        <taxon>Holocephali</taxon>
        <taxon>Chimaeriformes</taxon>
        <taxon>Callorhinchidae</taxon>
        <taxon>Callorhinchus</taxon>
    </lineage>
</organism>
<name>A0A4W3GC07_CALMI</name>
<dbReference type="Proteomes" id="UP000314986">
    <property type="component" value="Unassembled WGS sequence"/>
</dbReference>
<dbReference type="PANTHER" id="PTHR31980">
    <property type="entry name" value="PROTEIN FAM220A"/>
    <property type="match status" value="1"/>
</dbReference>
<dbReference type="GeneTree" id="ENSGT00390000014156"/>
<accession>A0A4W3GC07</accession>
<dbReference type="Pfam" id="PF15487">
    <property type="entry name" value="FAM220"/>
    <property type="match status" value="1"/>
</dbReference>
<dbReference type="STRING" id="7868.ENSCMIP00000000100"/>
<reference evidence="4" key="2">
    <citation type="journal article" date="2007" name="PLoS Biol.">
        <title>Survey sequencing and comparative analysis of the elephant shark (Callorhinchus milii) genome.</title>
        <authorList>
            <person name="Venkatesh B."/>
            <person name="Kirkness E.F."/>
            <person name="Loh Y.H."/>
            <person name="Halpern A.L."/>
            <person name="Lee A.P."/>
            <person name="Johnson J."/>
            <person name="Dandona N."/>
            <person name="Viswanathan L.D."/>
            <person name="Tay A."/>
            <person name="Venter J.C."/>
            <person name="Strausberg R.L."/>
            <person name="Brenner S."/>
        </authorList>
    </citation>
    <scope>NUCLEOTIDE SEQUENCE [LARGE SCALE GENOMIC DNA]</scope>
</reference>
<proteinExistence type="predicted"/>
<reference evidence="3" key="4">
    <citation type="submission" date="2025-08" db="UniProtKB">
        <authorList>
            <consortium name="Ensembl"/>
        </authorList>
    </citation>
    <scope>IDENTIFICATION</scope>
</reference>
<evidence type="ECO:0000313" key="4">
    <source>
        <dbReference type="Proteomes" id="UP000314986"/>
    </source>
</evidence>
<feature type="compositionally biased region" description="Polar residues" evidence="1">
    <location>
        <begin position="21"/>
        <end position="30"/>
    </location>
</feature>
<dbReference type="InterPro" id="IPR040355">
    <property type="entry name" value="FAM220A"/>
</dbReference>
<protein>
    <recommendedName>
        <fullName evidence="2">SIPAR domain-containing protein</fullName>
    </recommendedName>
</protein>
<dbReference type="PANTHER" id="PTHR31980:SF1">
    <property type="entry name" value="PROTEIN FAM220A"/>
    <property type="match status" value="1"/>
</dbReference>
<dbReference type="InterPro" id="IPR029155">
    <property type="entry name" value="SIPAR"/>
</dbReference>
<reference evidence="3" key="5">
    <citation type="submission" date="2025-09" db="UniProtKB">
        <authorList>
            <consortium name="Ensembl"/>
        </authorList>
    </citation>
    <scope>IDENTIFICATION</scope>
</reference>
<dbReference type="InParanoid" id="A0A4W3GC07"/>
<dbReference type="OMA" id="CHKGEPW"/>
<evidence type="ECO:0000256" key="1">
    <source>
        <dbReference type="SAM" id="MobiDB-lite"/>
    </source>
</evidence>
<feature type="region of interest" description="Disordered" evidence="1">
    <location>
        <begin position="16"/>
        <end position="47"/>
    </location>
</feature>
<reference evidence="4" key="1">
    <citation type="journal article" date="2006" name="Science">
        <title>Ancient noncoding elements conserved in the human genome.</title>
        <authorList>
            <person name="Venkatesh B."/>
            <person name="Kirkness E.F."/>
            <person name="Loh Y.H."/>
            <person name="Halpern A.L."/>
            <person name="Lee A.P."/>
            <person name="Johnson J."/>
            <person name="Dandona N."/>
            <person name="Viswanathan L.D."/>
            <person name="Tay A."/>
            <person name="Venter J.C."/>
            <person name="Strausberg R.L."/>
            <person name="Brenner S."/>
        </authorList>
    </citation>
    <scope>NUCLEOTIDE SEQUENCE [LARGE SCALE GENOMIC DNA]</scope>
</reference>
<evidence type="ECO:0000313" key="3">
    <source>
        <dbReference type="Ensembl" id="ENSCMIP00000000100.1"/>
    </source>
</evidence>
<keyword evidence="4" id="KW-1185">Reference proteome</keyword>
<feature type="domain" description="SIPAR" evidence="2">
    <location>
        <begin position="73"/>
        <end position="270"/>
    </location>
</feature>
<dbReference type="AlphaFoldDB" id="A0A4W3GC07"/>